<keyword evidence="7" id="KW-0423">Lactose metabolism</keyword>
<organism evidence="10 11">
    <name type="scientific">Peptacetobacter hominis</name>
    <dbReference type="NCBI Taxonomy" id="2743610"/>
    <lineage>
        <taxon>Bacteria</taxon>
        <taxon>Bacillati</taxon>
        <taxon>Bacillota</taxon>
        <taxon>Clostridia</taxon>
        <taxon>Peptostreptococcales</taxon>
        <taxon>Peptostreptococcaceae</taxon>
        <taxon>Peptacetobacter</taxon>
    </lineage>
</organism>
<comment type="catalytic activity">
    <reaction evidence="6 8">
        <text>beta-D-fructose 1-phosphate + ATP = beta-D-fructose 1,6-bisphosphate + ADP + H(+)</text>
        <dbReference type="Rhea" id="RHEA:14213"/>
        <dbReference type="ChEBI" id="CHEBI:15378"/>
        <dbReference type="ChEBI" id="CHEBI:30616"/>
        <dbReference type="ChEBI" id="CHEBI:32966"/>
        <dbReference type="ChEBI" id="CHEBI:138881"/>
        <dbReference type="ChEBI" id="CHEBI:456216"/>
        <dbReference type="EC" id="2.7.1.56"/>
    </reaction>
</comment>
<sequence>MIVTVTMNPAIDKTIEIDEMICGGLNRIKAFESDAAGKGINVSKTIKALGGKSIAIGFIGGDAGNTIKNALDAEGIENDFVYVDGITRTNTKVFENSGRVTELNEPGPNIKDEDIEKLFEIIEKYASKDTLFILAGSVPAGVEKTIYRDITEKVHSLGAKVFVDADGEIFVRALEAKPDYIKPNDVELAQYCNISGDITEDQIIEMAEKLVSEGIGHVAVSMGKEGAIFVSEDEKFMCKGLKVEAHSTVGAGDAMVAAISYGVSEKISFRDCARLGIATSAGAVMTKGTKPPTKETVNSLIGKVEFK</sequence>
<keyword evidence="5 7" id="KW-0067">ATP-binding</keyword>
<dbReference type="NCBIfam" id="TIGR03168">
    <property type="entry name" value="1-PFK"/>
    <property type="match status" value="1"/>
</dbReference>
<evidence type="ECO:0000256" key="5">
    <source>
        <dbReference type="ARBA" id="ARBA00022840"/>
    </source>
</evidence>
<evidence type="ECO:0000313" key="10">
    <source>
        <dbReference type="EMBL" id="TQQ85272.1"/>
    </source>
</evidence>
<evidence type="ECO:0000313" key="11">
    <source>
        <dbReference type="Proteomes" id="UP000317863"/>
    </source>
</evidence>
<dbReference type="RefSeq" id="WP_142535324.1">
    <property type="nucleotide sequence ID" value="NZ_SGJB01000003.1"/>
</dbReference>
<evidence type="ECO:0000256" key="7">
    <source>
        <dbReference type="PIRNR" id="PIRNR000535"/>
    </source>
</evidence>
<keyword evidence="4 8" id="KW-0418">Kinase</keyword>
<name>A0A544QX48_9FIRM</name>
<dbReference type="NCBIfam" id="TIGR03828">
    <property type="entry name" value="pfkB"/>
    <property type="match status" value="1"/>
</dbReference>
<dbReference type="OrthoDB" id="9801219at2"/>
<evidence type="ECO:0000259" key="9">
    <source>
        <dbReference type="Pfam" id="PF00294"/>
    </source>
</evidence>
<reference evidence="10 11" key="1">
    <citation type="submission" date="2019-02" db="EMBL/GenBank/DDBJ databases">
        <title>Peptostreptococcaceae bacterium ZHW00191 nov., a new bacterium isolated from the human gut.</title>
        <authorList>
            <person name="Zhou H.-W."/>
            <person name="Chen X.-J."/>
        </authorList>
    </citation>
    <scope>NUCLEOTIDE SEQUENCE [LARGE SCALE GENOMIC DNA]</scope>
    <source>
        <strain evidence="10 11">ZHW00191</strain>
    </source>
</reference>
<accession>A0A544QX48</accession>
<evidence type="ECO:0000256" key="3">
    <source>
        <dbReference type="ARBA" id="ARBA00022741"/>
    </source>
</evidence>
<dbReference type="CDD" id="cd01164">
    <property type="entry name" value="FruK_PfkB_like"/>
    <property type="match status" value="1"/>
</dbReference>
<dbReference type="GO" id="GO:0009024">
    <property type="term" value="F:tagatose-6-phosphate kinase activity"/>
    <property type="evidence" value="ECO:0007669"/>
    <property type="project" value="UniProtKB-EC"/>
</dbReference>
<dbReference type="PIRSF" id="PIRSF000535">
    <property type="entry name" value="1PFK/6PFK/LacC"/>
    <property type="match status" value="1"/>
</dbReference>
<dbReference type="GO" id="GO:2001059">
    <property type="term" value="P:D-tagatose 6-phosphate catabolic process"/>
    <property type="evidence" value="ECO:0007669"/>
    <property type="project" value="UniProtKB-UniPathway"/>
</dbReference>
<evidence type="ECO:0000256" key="4">
    <source>
        <dbReference type="ARBA" id="ARBA00022777"/>
    </source>
</evidence>
<keyword evidence="3 7" id="KW-0547">Nucleotide-binding</keyword>
<dbReference type="PROSITE" id="PS00584">
    <property type="entry name" value="PFKB_KINASES_2"/>
    <property type="match status" value="1"/>
</dbReference>
<protein>
    <recommendedName>
        <fullName evidence="7">Tagatose-6-phosphate kinase</fullName>
        <ecNumber evidence="7">2.7.1.144</ecNumber>
    </recommendedName>
</protein>
<dbReference type="InterPro" id="IPR017583">
    <property type="entry name" value="Tagatose/fructose_Pkinase"/>
</dbReference>
<feature type="domain" description="Carbohydrate kinase PfkB" evidence="9">
    <location>
        <begin position="7"/>
        <end position="292"/>
    </location>
</feature>
<evidence type="ECO:0000256" key="1">
    <source>
        <dbReference type="ARBA" id="ARBA00005380"/>
    </source>
</evidence>
<comment type="pathway">
    <text evidence="7">Carbohydrate metabolism; D-tagatose 6-phosphate degradation; D-glyceraldehyde 3-phosphate and glycerone phosphate from D-tagatose 6-phosphate: step 1/2.</text>
</comment>
<comment type="catalytic activity">
    <reaction evidence="7">
        <text>D-tagatofuranose 6-phosphate + ATP = D-tagatofuranose 1,6-bisphosphate + ADP + H(+)</text>
        <dbReference type="Rhea" id="RHEA:12420"/>
        <dbReference type="ChEBI" id="CHEBI:15378"/>
        <dbReference type="ChEBI" id="CHEBI:30616"/>
        <dbReference type="ChEBI" id="CHEBI:58694"/>
        <dbReference type="ChEBI" id="CHEBI:58695"/>
        <dbReference type="ChEBI" id="CHEBI:456216"/>
        <dbReference type="EC" id="2.7.1.144"/>
    </reaction>
</comment>
<evidence type="ECO:0000256" key="8">
    <source>
        <dbReference type="RuleBase" id="RU369061"/>
    </source>
</evidence>
<dbReference type="InterPro" id="IPR002173">
    <property type="entry name" value="Carboh/pur_kinase_PfkB_CS"/>
</dbReference>
<dbReference type="InterPro" id="IPR011611">
    <property type="entry name" value="PfkB_dom"/>
</dbReference>
<dbReference type="GO" id="GO:0005829">
    <property type="term" value="C:cytosol"/>
    <property type="evidence" value="ECO:0007669"/>
    <property type="project" value="TreeGrafter"/>
</dbReference>
<proteinExistence type="inferred from homology"/>
<dbReference type="GO" id="GO:0005524">
    <property type="term" value="F:ATP binding"/>
    <property type="evidence" value="ECO:0007669"/>
    <property type="project" value="UniProtKB-UniRule"/>
</dbReference>
<dbReference type="PANTHER" id="PTHR46566">
    <property type="entry name" value="1-PHOSPHOFRUCTOKINASE-RELATED"/>
    <property type="match status" value="1"/>
</dbReference>
<comment type="function">
    <text evidence="8">Catalyzes the ATP-dependent phosphorylation of fructose-l-phosphate to fructose-l,6-bisphosphate.</text>
</comment>
<dbReference type="EMBL" id="SGJB01000003">
    <property type="protein sequence ID" value="TQQ85272.1"/>
    <property type="molecule type" value="Genomic_DNA"/>
</dbReference>
<dbReference type="InterPro" id="IPR022463">
    <property type="entry name" value="1-PFruKinase"/>
</dbReference>
<dbReference type="SUPFAM" id="SSF53613">
    <property type="entry name" value="Ribokinase-like"/>
    <property type="match status" value="1"/>
</dbReference>
<dbReference type="PANTHER" id="PTHR46566:SF2">
    <property type="entry name" value="ATP-DEPENDENT 6-PHOSPHOFRUCTOKINASE ISOZYME 2"/>
    <property type="match status" value="1"/>
</dbReference>
<dbReference type="FunFam" id="3.40.1190.20:FF:000001">
    <property type="entry name" value="Phosphofructokinase"/>
    <property type="match status" value="1"/>
</dbReference>
<dbReference type="GO" id="GO:0016052">
    <property type="term" value="P:carbohydrate catabolic process"/>
    <property type="evidence" value="ECO:0007669"/>
    <property type="project" value="UniProtKB-ARBA"/>
</dbReference>
<dbReference type="AlphaFoldDB" id="A0A544QX48"/>
<comment type="caution">
    <text evidence="10">The sequence shown here is derived from an EMBL/GenBank/DDBJ whole genome shotgun (WGS) entry which is preliminary data.</text>
</comment>
<evidence type="ECO:0000256" key="6">
    <source>
        <dbReference type="ARBA" id="ARBA00047745"/>
    </source>
</evidence>
<dbReference type="Gene3D" id="3.40.1190.20">
    <property type="match status" value="1"/>
</dbReference>
<evidence type="ECO:0000256" key="2">
    <source>
        <dbReference type="ARBA" id="ARBA00022679"/>
    </source>
</evidence>
<dbReference type="UniPathway" id="UPA00704">
    <property type="reaction ID" value="UER00715"/>
</dbReference>
<dbReference type="GO" id="GO:0008662">
    <property type="term" value="F:1-phosphofructokinase activity"/>
    <property type="evidence" value="ECO:0007669"/>
    <property type="project" value="UniProtKB-UniRule"/>
</dbReference>
<keyword evidence="2 7" id="KW-0808">Transferase</keyword>
<dbReference type="PROSITE" id="PS00583">
    <property type="entry name" value="PFKB_KINASES_1"/>
    <property type="match status" value="1"/>
</dbReference>
<dbReference type="InterPro" id="IPR029056">
    <property type="entry name" value="Ribokinase-like"/>
</dbReference>
<dbReference type="Proteomes" id="UP000317863">
    <property type="component" value="Unassembled WGS sequence"/>
</dbReference>
<dbReference type="GO" id="GO:0044281">
    <property type="term" value="P:small molecule metabolic process"/>
    <property type="evidence" value="ECO:0007669"/>
    <property type="project" value="UniProtKB-ARBA"/>
</dbReference>
<comment type="similarity">
    <text evidence="7">Belongs to the carbohydrate kinase PfkB family. LacC subfamily.</text>
</comment>
<comment type="similarity">
    <text evidence="1">Belongs to the carbohydrate kinase pfkB family.</text>
</comment>
<dbReference type="EC" id="2.7.1.144" evidence="7"/>
<keyword evidence="11" id="KW-1185">Reference proteome</keyword>
<dbReference type="GO" id="GO:0005988">
    <property type="term" value="P:lactose metabolic process"/>
    <property type="evidence" value="ECO:0007669"/>
    <property type="project" value="UniProtKB-KW"/>
</dbReference>
<gene>
    <name evidence="10" type="primary">pfkB</name>
    <name evidence="10" type="ORF">EXD82_02425</name>
</gene>
<dbReference type="Pfam" id="PF00294">
    <property type="entry name" value="PfkB"/>
    <property type="match status" value="1"/>
</dbReference>